<evidence type="ECO:0000259" key="6">
    <source>
        <dbReference type="Pfam" id="PF00496"/>
    </source>
</evidence>
<evidence type="ECO:0000256" key="4">
    <source>
        <dbReference type="ARBA" id="ARBA00022729"/>
    </source>
</evidence>
<evidence type="ECO:0000256" key="5">
    <source>
        <dbReference type="SAM" id="Phobius"/>
    </source>
</evidence>
<keyword evidence="5" id="KW-1133">Transmembrane helix</keyword>
<dbReference type="GO" id="GO:1904680">
    <property type="term" value="F:peptide transmembrane transporter activity"/>
    <property type="evidence" value="ECO:0007669"/>
    <property type="project" value="TreeGrafter"/>
</dbReference>
<dbReference type="PIRSF" id="PIRSF002741">
    <property type="entry name" value="MppA"/>
    <property type="match status" value="1"/>
</dbReference>
<dbReference type="SUPFAM" id="SSF53850">
    <property type="entry name" value="Periplasmic binding protein-like II"/>
    <property type="match status" value="1"/>
</dbReference>
<keyword evidence="4" id="KW-0732">Signal</keyword>
<comment type="similarity">
    <text evidence="2">Belongs to the bacterial solute-binding protein 5 family.</text>
</comment>
<evidence type="ECO:0000256" key="2">
    <source>
        <dbReference type="ARBA" id="ARBA00005695"/>
    </source>
</evidence>
<dbReference type="InterPro" id="IPR030678">
    <property type="entry name" value="Peptide/Ni-bd"/>
</dbReference>
<accession>A0A7C5XK46</accession>
<dbReference type="InterPro" id="IPR000914">
    <property type="entry name" value="SBP_5_dom"/>
</dbReference>
<proteinExistence type="inferred from homology"/>
<comment type="caution">
    <text evidence="7">The sequence shown here is derived from an EMBL/GenBank/DDBJ whole genome shotgun (WGS) entry which is preliminary data.</text>
</comment>
<dbReference type="Pfam" id="PF00496">
    <property type="entry name" value="SBP_bac_5"/>
    <property type="match status" value="1"/>
</dbReference>
<protein>
    <recommendedName>
        <fullName evidence="6">Solute-binding protein family 5 domain-containing protein</fullName>
    </recommendedName>
</protein>
<dbReference type="GO" id="GO:0043190">
    <property type="term" value="C:ATP-binding cassette (ABC) transporter complex"/>
    <property type="evidence" value="ECO:0007669"/>
    <property type="project" value="InterPro"/>
</dbReference>
<dbReference type="Gene3D" id="3.40.190.10">
    <property type="entry name" value="Periplasmic binding protein-like II"/>
    <property type="match status" value="1"/>
</dbReference>
<comment type="subcellular location">
    <subcellularLocation>
        <location evidence="1">Cell envelope</location>
    </subcellularLocation>
</comment>
<gene>
    <name evidence="7" type="ORF">ENM84_02350</name>
</gene>
<dbReference type="GO" id="GO:0015833">
    <property type="term" value="P:peptide transport"/>
    <property type="evidence" value="ECO:0007669"/>
    <property type="project" value="TreeGrafter"/>
</dbReference>
<dbReference type="Gene3D" id="3.90.76.10">
    <property type="entry name" value="Dipeptide-binding Protein, Domain 1"/>
    <property type="match status" value="1"/>
</dbReference>
<dbReference type="PANTHER" id="PTHR30290:SF10">
    <property type="entry name" value="PERIPLASMIC OLIGOPEPTIDE-BINDING PROTEIN-RELATED"/>
    <property type="match status" value="1"/>
</dbReference>
<reference evidence="7" key="1">
    <citation type="journal article" date="2020" name="mSystems">
        <title>Genome- and Community-Level Interaction Insights into Carbon Utilization and Element Cycling Functions of Hydrothermarchaeota in Hydrothermal Sediment.</title>
        <authorList>
            <person name="Zhou Z."/>
            <person name="Liu Y."/>
            <person name="Xu W."/>
            <person name="Pan J."/>
            <person name="Luo Z.H."/>
            <person name="Li M."/>
        </authorList>
    </citation>
    <scope>NUCLEOTIDE SEQUENCE [LARGE SCALE GENOMIC DNA]</scope>
    <source>
        <strain evidence="7">SpSt-1121</strain>
    </source>
</reference>
<sequence length="510" mass="58193">MALSRRETIMIVIVVAVIALLAVSFPRLITPPQVEKILVVGTTYDPKTLDPALAYDIASAIVIQNIYDALVGYKPGTAELAPKLAERWEFDESATIWTFYLRKNVKFHDGTELTADIVKHSIERAKQLQGPPAFLLDVIDRVEVVDKHTIRFILNYPFAPFPSLTAFIIFSPVPPHATNLEEKPIGTGPFKLESWKKGEQVVLVANKDYWRGSPKVDRLIIKIYPDPTTLRVALEKGEVDLALGIQPQDVEALSKNPNIKMASIEGLVIEWMGMNLRRSPFNNTLLRKAINYAIDYDYILNIVLRGTAKRLYGPLPPAVLGYDPEVEQYGYRYNPELAKKLLAEAGYPEGKGLRELELIISSAERAERKDVAAVVHRNLKEVGINVRVVDIDWPSFLDRLFNHDFDMYMVDWFPDYVDPDDWIVPLFASYGLNLDGYNNTLVDELALKARQIADPQERINIYKQLQRIIVDDAPWAFLYVPKLYVFMQKNVEGFVLYPVYYIDFYPVEKL</sequence>
<dbReference type="PANTHER" id="PTHR30290">
    <property type="entry name" value="PERIPLASMIC BINDING COMPONENT OF ABC TRANSPORTER"/>
    <property type="match status" value="1"/>
</dbReference>
<organism evidence="7">
    <name type="scientific">Ignisphaera aggregans</name>
    <dbReference type="NCBI Taxonomy" id="334771"/>
    <lineage>
        <taxon>Archaea</taxon>
        <taxon>Thermoproteota</taxon>
        <taxon>Thermoprotei</taxon>
        <taxon>Desulfurococcales</taxon>
        <taxon>Desulfurococcaceae</taxon>
        <taxon>Ignisphaera</taxon>
    </lineage>
</organism>
<dbReference type="AlphaFoldDB" id="A0A7C5XK46"/>
<dbReference type="Gene3D" id="3.10.105.10">
    <property type="entry name" value="Dipeptide-binding Protein, Domain 3"/>
    <property type="match status" value="1"/>
</dbReference>
<feature type="transmembrane region" description="Helical" evidence="5">
    <location>
        <begin position="9"/>
        <end position="29"/>
    </location>
</feature>
<evidence type="ECO:0000313" key="7">
    <source>
        <dbReference type="EMBL" id="HHP81486.1"/>
    </source>
</evidence>
<dbReference type="EMBL" id="DRZI01000094">
    <property type="protein sequence ID" value="HHP81486.1"/>
    <property type="molecule type" value="Genomic_DNA"/>
</dbReference>
<name>A0A7C5XK46_9CREN</name>
<keyword evidence="5" id="KW-0472">Membrane</keyword>
<evidence type="ECO:0000256" key="3">
    <source>
        <dbReference type="ARBA" id="ARBA00022448"/>
    </source>
</evidence>
<feature type="domain" description="Solute-binding protein family 5" evidence="6">
    <location>
        <begin position="79"/>
        <end position="430"/>
    </location>
</feature>
<dbReference type="InterPro" id="IPR039424">
    <property type="entry name" value="SBP_5"/>
</dbReference>
<evidence type="ECO:0000256" key="1">
    <source>
        <dbReference type="ARBA" id="ARBA00004196"/>
    </source>
</evidence>
<keyword evidence="3" id="KW-0813">Transport</keyword>
<dbReference type="GO" id="GO:0042597">
    <property type="term" value="C:periplasmic space"/>
    <property type="evidence" value="ECO:0007669"/>
    <property type="project" value="UniProtKB-ARBA"/>
</dbReference>
<keyword evidence="5" id="KW-0812">Transmembrane</keyword>